<evidence type="ECO:0000313" key="3">
    <source>
        <dbReference type="Proteomes" id="UP000799777"/>
    </source>
</evidence>
<dbReference type="OrthoDB" id="5322539at2759"/>
<dbReference type="Proteomes" id="UP000799777">
    <property type="component" value="Unassembled WGS sequence"/>
</dbReference>
<evidence type="ECO:0000313" key="2">
    <source>
        <dbReference type="EMBL" id="KAF2026082.1"/>
    </source>
</evidence>
<keyword evidence="3" id="KW-1185">Reference proteome</keyword>
<gene>
    <name evidence="2" type="ORF">EK21DRAFT_116192</name>
</gene>
<dbReference type="AlphaFoldDB" id="A0A9P4H1Y1"/>
<dbReference type="EMBL" id="ML978250">
    <property type="protein sequence ID" value="KAF2026082.1"/>
    <property type="molecule type" value="Genomic_DNA"/>
</dbReference>
<comment type="caution">
    <text evidence="2">The sequence shown here is derived from an EMBL/GenBank/DDBJ whole genome shotgun (WGS) entry which is preliminary data.</text>
</comment>
<organism evidence="2 3">
    <name type="scientific">Setomelanomma holmii</name>
    <dbReference type="NCBI Taxonomy" id="210430"/>
    <lineage>
        <taxon>Eukaryota</taxon>
        <taxon>Fungi</taxon>
        <taxon>Dikarya</taxon>
        <taxon>Ascomycota</taxon>
        <taxon>Pezizomycotina</taxon>
        <taxon>Dothideomycetes</taxon>
        <taxon>Pleosporomycetidae</taxon>
        <taxon>Pleosporales</taxon>
        <taxon>Pleosporineae</taxon>
        <taxon>Phaeosphaeriaceae</taxon>
        <taxon>Setomelanomma</taxon>
    </lineage>
</organism>
<sequence length="112" mass="12534">MSIAHCVFYPKLRGKVVGNSSQQEEKTRFGTAFAILAQICLGASDMLRKMRLGSAIAFFAWSLLLPCFFTPATLFVYSDTDVIYIEAMMPYPPIANTSEAHRFSYSPPIRRG</sequence>
<feature type="transmembrane region" description="Helical" evidence="1">
    <location>
        <begin position="56"/>
        <end position="77"/>
    </location>
</feature>
<proteinExistence type="predicted"/>
<accession>A0A9P4H1Y1</accession>
<keyword evidence="1" id="KW-0812">Transmembrane</keyword>
<name>A0A9P4H1Y1_9PLEO</name>
<keyword evidence="1" id="KW-1133">Transmembrane helix</keyword>
<protein>
    <submittedName>
        <fullName evidence="2">Uncharacterized protein</fullName>
    </submittedName>
</protein>
<keyword evidence="1" id="KW-0472">Membrane</keyword>
<evidence type="ECO:0000256" key="1">
    <source>
        <dbReference type="SAM" id="Phobius"/>
    </source>
</evidence>
<reference evidence="2" key="1">
    <citation type="journal article" date="2020" name="Stud. Mycol.">
        <title>101 Dothideomycetes genomes: a test case for predicting lifestyles and emergence of pathogens.</title>
        <authorList>
            <person name="Haridas S."/>
            <person name="Albert R."/>
            <person name="Binder M."/>
            <person name="Bloem J."/>
            <person name="Labutti K."/>
            <person name="Salamov A."/>
            <person name="Andreopoulos B."/>
            <person name="Baker S."/>
            <person name="Barry K."/>
            <person name="Bills G."/>
            <person name="Bluhm B."/>
            <person name="Cannon C."/>
            <person name="Castanera R."/>
            <person name="Culley D."/>
            <person name="Daum C."/>
            <person name="Ezra D."/>
            <person name="Gonzalez J."/>
            <person name="Henrissat B."/>
            <person name="Kuo A."/>
            <person name="Liang C."/>
            <person name="Lipzen A."/>
            <person name="Lutzoni F."/>
            <person name="Magnuson J."/>
            <person name="Mondo S."/>
            <person name="Nolan M."/>
            <person name="Ohm R."/>
            <person name="Pangilinan J."/>
            <person name="Park H.-J."/>
            <person name="Ramirez L."/>
            <person name="Alfaro M."/>
            <person name="Sun H."/>
            <person name="Tritt A."/>
            <person name="Yoshinaga Y."/>
            <person name="Zwiers L.-H."/>
            <person name="Turgeon B."/>
            <person name="Goodwin S."/>
            <person name="Spatafora J."/>
            <person name="Crous P."/>
            <person name="Grigoriev I."/>
        </authorList>
    </citation>
    <scope>NUCLEOTIDE SEQUENCE</scope>
    <source>
        <strain evidence="2">CBS 110217</strain>
    </source>
</reference>